<evidence type="ECO:0000256" key="1">
    <source>
        <dbReference type="PROSITE-ProRule" id="PRU00221"/>
    </source>
</evidence>
<feature type="region of interest" description="Disordered" evidence="2">
    <location>
        <begin position="283"/>
        <end position="303"/>
    </location>
</feature>
<feature type="region of interest" description="Disordered" evidence="2">
    <location>
        <begin position="1"/>
        <end position="26"/>
    </location>
</feature>
<evidence type="ECO:0000256" key="2">
    <source>
        <dbReference type="SAM" id="MobiDB-lite"/>
    </source>
</evidence>
<dbReference type="Proteomes" id="UP001151518">
    <property type="component" value="Unassembled WGS sequence"/>
</dbReference>
<feature type="compositionally biased region" description="Polar residues" evidence="2">
    <location>
        <begin position="81"/>
        <end position="92"/>
    </location>
</feature>
<dbReference type="OrthoDB" id="20669at2759"/>
<gene>
    <name evidence="3" type="ORF">GGI25_004296</name>
</gene>
<dbReference type="InterPro" id="IPR015943">
    <property type="entry name" value="WD40/YVTN_repeat-like_dom_sf"/>
</dbReference>
<feature type="region of interest" description="Disordered" evidence="2">
    <location>
        <begin position="71"/>
        <end position="95"/>
    </location>
</feature>
<evidence type="ECO:0000313" key="3">
    <source>
        <dbReference type="EMBL" id="KAJ2674557.1"/>
    </source>
</evidence>
<dbReference type="SMART" id="SM00320">
    <property type="entry name" value="WD40"/>
    <property type="match status" value="2"/>
</dbReference>
<dbReference type="Gene3D" id="2.130.10.10">
    <property type="entry name" value="YVTN repeat-like/Quinoprotein amine dehydrogenase"/>
    <property type="match status" value="1"/>
</dbReference>
<dbReference type="AlphaFoldDB" id="A0A9W8KXA2"/>
<dbReference type="InterPro" id="IPR036322">
    <property type="entry name" value="WD40_repeat_dom_sf"/>
</dbReference>
<protein>
    <submittedName>
        <fullName evidence="3">Uncharacterized protein</fullName>
    </submittedName>
</protein>
<dbReference type="PANTHER" id="PTHR43991">
    <property type="entry name" value="WD REPEAT PROTEIN (AFU_ORTHOLOGUE AFUA_8G05640)-RELATED"/>
    <property type="match status" value="1"/>
</dbReference>
<dbReference type="PROSITE" id="PS50082">
    <property type="entry name" value="WD_REPEATS_2"/>
    <property type="match status" value="1"/>
</dbReference>
<dbReference type="Pfam" id="PF00400">
    <property type="entry name" value="WD40"/>
    <property type="match status" value="1"/>
</dbReference>
<dbReference type="PROSITE" id="PS50294">
    <property type="entry name" value="WD_REPEATS_REGION"/>
    <property type="match status" value="1"/>
</dbReference>
<dbReference type="SUPFAM" id="SSF50978">
    <property type="entry name" value="WD40 repeat-like"/>
    <property type="match status" value="1"/>
</dbReference>
<organism evidence="3 4">
    <name type="scientific">Coemansia spiralis</name>
    <dbReference type="NCBI Taxonomy" id="417178"/>
    <lineage>
        <taxon>Eukaryota</taxon>
        <taxon>Fungi</taxon>
        <taxon>Fungi incertae sedis</taxon>
        <taxon>Zoopagomycota</taxon>
        <taxon>Kickxellomycotina</taxon>
        <taxon>Kickxellomycetes</taxon>
        <taxon>Kickxellales</taxon>
        <taxon>Kickxellaceae</taxon>
        <taxon>Coemansia</taxon>
    </lineage>
</organism>
<comment type="caution">
    <text evidence="3">The sequence shown here is derived from an EMBL/GenBank/DDBJ whole genome shotgun (WGS) entry which is preliminary data.</text>
</comment>
<proteinExistence type="predicted"/>
<sequence length="511" mass="56044">MGHRNRCGCHIEHSAGRSPSSSDPREITRRQMDYAGNSNGSSSDGDVATAVLDGLTGEIVDQMQQLTVEPLNVPTGGSEDGTLSGSRTNSVDRSSRSTAHDSWIFLDNAAQVFGRSPEIAEVTAADIRKGYDPQGYQWHGNFIQKEVYMGYRKRTYPQLQGVYHDIRQVRKMSACIDITPSFYNFRYSAIGDKYRCQVNHLQLRDLIWATSSYDVFYWHADGVVCWNPWQRTRKCVLGRSQIPKGFKMRSMCVDGGIVFVGDHQRGYCVKSLWTDAMASGSLEPGSSSSSSEEDIMNHASSDTSRSGAHQIIAAHNSGVVRLFDVQSLSVAKTMPFDWAVNCSTQTLDGSLQCVAGDSTDALLVDPRRDSNNPVATLTGHLDYSFSCSFSPDGRLVATGNQDTSIRVYDVRWPQQALKTLCGYISAMRVVRFSNCGRFLLGMESADYVHVYDVQSLAKAQVMSFMGEASGAAFSPDSNCLFLGISDAIHGNSLAEYNLAADAAALTLSIPF</sequence>
<dbReference type="PANTHER" id="PTHR43991:SF12">
    <property type="entry name" value="WD REPEAT PROTEIN (AFU_ORTHOLOGUE AFUA_8G05640)"/>
    <property type="match status" value="1"/>
</dbReference>
<feature type="repeat" description="WD" evidence="1">
    <location>
        <begin position="377"/>
        <end position="411"/>
    </location>
</feature>
<keyword evidence="1" id="KW-0853">WD repeat</keyword>
<name>A0A9W8KXA2_9FUNG</name>
<accession>A0A9W8KXA2</accession>
<evidence type="ECO:0000313" key="4">
    <source>
        <dbReference type="Proteomes" id="UP001151518"/>
    </source>
</evidence>
<dbReference type="EMBL" id="JANBTW010000056">
    <property type="protein sequence ID" value="KAJ2674557.1"/>
    <property type="molecule type" value="Genomic_DNA"/>
</dbReference>
<dbReference type="InterPro" id="IPR001680">
    <property type="entry name" value="WD40_rpt"/>
</dbReference>
<reference evidence="3" key="1">
    <citation type="submission" date="2022-07" db="EMBL/GenBank/DDBJ databases">
        <title>Phylogenomic reconstructions and comparative analyses of Kickxellomycotina fungi.</title>
        <authorList>
            <person name="Reynolds N.K."/>
            <person name="Stajich J.E."/>
            <person name="Barry K."/>
            <person name="Grigoriev I.V."/>
            <person name="Crous P."/>
            <person name="Smith M.E."/>
        </authorList>
    </citation>
    <scope>NUCLEOTIDE SEQUENCE</scope>
    <source>
        <strain evidence="3">NRRL 3115</strain>
    </source>
</reference>